<evidence type="ECO:0000259" key="16">
    <source>
        <dbReference type="Pfam" id="PF07715"/>
    </source>
</evidence>
<organism evidence="17 18">
    <name type="scientific">Telluria antibiotica</name>
    <dbReference type="NCBI Taxonomy" id="2717319"/>
    <lineage>
        <taxon>Bacteria</taxon>
        <taxon>Pseudomonadati</taxon>
        <taxon>Pseudomonadota</taxon>
        <taxon>Betaproteobacteria</taxon>
        <taxon>Burkholderiales</taxon>
        <taxon>Oxalobacteraceae</taxon>
        <taxon>Telluria group</taxon>
        <taxon>Telluria</taxon>
    </lineage>
</organism>
<dbReference type="PANTHER" id="PTHR32552">
    <property type="entry name" value="FERRICHROME IRON RECEPTOR-RELATED"/>
    <property type="match status" value="1"/>
</dbReference>
<evidence type="ECO:0000313" key="18">
    <source>
        <dbReference type="Proteomes" id="UP000716322"/>
    </source>
</evidence>
<dbReference type="Pfam" id="PF07715">
    <property type="entry name" value="Plug"/>
    <property type="match status" value="1"/>
</dbReference>
<dbReference type="InterPro" id="IPR036942">
    <property type="entry name" value="Beta-barrel_TonB_sf"/>
</dbReference>
<keyword evidence="5 11" id="KW-0812">Transmembrane</keyword>
<evidence type="ECO:0000259" key="15">
    <source>
        <dbReference type="Pfam" id="PF00593"/>
    </source>
</evidence>
<dbReference type="Pfam" id="PF00593">
    <property type="entry name" value="TonB_dep_Rec_b-barrel"/>
    <property type="match status" value="1"/>
</dbReference>
<dbReference type="PROSITE" id="PS52016">
    <property type="entry name" value="TONB_DEPENDENT_REC_3"/>
    <property type="match status" value="1"/>
</dbReference>
<dbReference type="Proteomes" id="UP000716322">
    <property type="component" value="Unassembled WGS sequence"/>
</dbReference>
<evidence type="ECO:0000256" key="6">
    <source>
        <dbReference type="ARBA" id="ARBA00023004"/>
    </source>
</evidence>
<feature type="chain" id="PRO_5046796292" evidence="14">
    <location>
        <begin position="30"/>
        <end position="769"/>
    </location>
</feature>
<reference evidence="17 18" key="1">
    <citation type="submission" date="2020-03" db="EMBL/GenBank/DDBJ databases">
        <title>Genome sequence of strain Massilia sp. TW-1.</title>
        <authorList>
            <person name="Chaudhary D.K."/>
        </authorList>
    </citation>
    <scope>NUCLEOTIDE SEQUENCE [LARGE SCALE GENOMIC DNA]</scope>
    <source>
        <strain evidence="17 18">TW-1</strain>
    </source>
</reference>
<evidence type="ECO:0000256" key="14">
    <source>
        <dbReference type="SAM" id="SignalP"/>
    </source>
</evidence>
<evidence type="ECO:0000256" key="12">
    <source>
        <dbReference type="PROSITE-ProRule" id="PRU10143"/>
    </source>
</evidence>
<dbReference type="PANTHER" id="PTHR32552:SF81">
    <property type="entry name" value="TONB-DEPENDENT OUTER MEMBRANE RECEPTOR"/>
    <property type="match status" value="1"/>
</dbReference>
<dbReference type="SUPFAM" id="SSF56935">
    <property type="entry name" value="Porins"/>
    <property type="match status" value="1"/>
</dbReference>
<keyword evidence="4" id="KW-0410">Iron transport</keyword>
<dbReference type="InterPro" id="IPR012910">
    <property type="entry name" value="Plug_dom"/>
</dbReference>
<dbReference type="RefSeq" id="WP_166855756.1">
    <property type="nucleotide sequence ID" value="NZ_JAAQOM010000001.1"/>
</dbReference>
<comment type="caution">
    <text evidence="17">The sequence shown here is derived from an EMBL/GenBank/DDBJ whole genome shotgun (WGS) entry which is preliminary data.</text>
</comment>
<proteinExistence type="inferred from homology"/>
<name>A0ABX0P531_9BURK</name>
<keyword evidence="3 11" id="KW-1134">Transmembrane beta strand</keyword>
<keyword evidence="9 11" id="KW-0472">Membrane</keyword>
<dbReference type="InterPro" id="IPR000531">
    <property type="entry name" value="Beta-barrel_TonB"/>
</dbReference>
<evidence type="ECO:0000256" key="4">
    <source>
        <dbReference type="ARBA" id="ARBA00022496"/>
    </source>
</evidence>
<evidence type="ECO:0000256" key="3">
    <source>
        <dbReference type="ARBA" id="ARBA00022452"/>
    </source>
</evidence>
<dbReference type="Gene3D" id="2.40.170.20">
    <property type="entry name" value="TonB-dependent receptor, beta-barrel domain"/>
    <property type="match status" value="1"/>
</dbReference>
<dbReference type="InterPro" id="IPR039426">
    <property type="entry name" value="TonB-dep_rcpt-like"/>
</dbReference>
<comment type="subcellular location">
    <subcellularLocation>
        <location evidence="1 11">Cell outer membrane</location>
        <topology evidence="1 11">Multi-pass membrane protein</topology>
    </subcellularLocation>
</comment>
<feature type="domain" description="TonB-dependent receptor plug" evidence="16">
    <location>
        <begin position="62"/>
        <end position="169"/>
    </location>
</feature>
<evidence type="ECO:0000256" key="5">
    <source>
        <dbReference type="ARBA" id="ARBA00022692"/>
    </source>
</evidence>
<evidence type="ECO:0000256" key="11">
    <source>
        <dbReference type="PROSITE-ProRule" id="PRU01360"/>
    </source>
</evidence>
<dbReference type="EMBL" id="JAAQOM010000001">
    <property type="protein sequence ID" value="NIA52324.1"/>
    <property type="molecule type" value="Genomic_DNA"/>
</dbReference>
<evidence type="ECO:0000256" key="8">
    <source>
        <dbReference type="ARBA" id="ARBA00023077"/>
    </source>
</evidence>
<sequence length="769" mass="81292">MHAPRTTSAIGSLTVLSMSLAAIWTPACAQTGDSGASPEANTKIEKGIETVVVTAQKRSQSIKEVPVAITVVNAAQLERAGVKDIGDLAKTAASLEFGDQSTGGAGGSASIRGIGTAVFTQSAESSVGVVVDGVPQGATAGGLMFDLARVEVLRGPQGTLFGKNASAGVLNMSTQEPIIGDHGGSVQFEFKGKRGEALRATGNVPLNDISALRISAVGERNKGVYHNVLTDKDSVTTNGGARLRYLLKPNRDVAVNLIADASNQRNENAVFFAPSVAYATNTAGNHQPAAEFASCGVTVSKTNNQVCSDGAEIQHTRVRGLSGQVDWTLGSGDTLTSITAYRTRKQGPDSVNIGMSNTYDKVYNFTPHQDAQQFSQELRIASPTKQALEYVGGLFYADSKNYKDSTTTILPSPFLPSPPVPRSIATDAIQHAHLTTKALFGQATYHLTDATGIIAGLRYTRDTVTADESQSSVVAFDGFTLPASVKAASGSAQQSNVSGKIGLQHALSKTTNLYATLSRGYKGPQIDNDTPINVATASGNSAGNIVKPELPTSFEVGSKMSFLNRRLDVDVAAFHTKIKDFQEQNCTLTAVGALSCIPLNVPSVTSKGVEADIRARPLPELQLGLSVAMILDTAYPAGFSFDNQNVGGQRLLYSPRNKATLNGDYSWTLPGDYELKLGGDVVYKSRVRLCNSLDTECGYGGHSTASLRLALRSPDDKWGVEVYDRNLGDKRVPNAIIYPLPGKGAGSGFAYSLGENSFRRIGVTLDYRF</sequence>
<keyword evidence="7" id="KW-0406">Ion transport</keyword>
<keyword evidence="2 11" id="KW-0813">Transport</keyword>
<comment type="similarity">
    <text evidence="11 13">Belongs to the TonB-dependent receptor family.</text>
</comment>
<keyword evidence="6" id="KW-0408">Iron</keyword>
<evidence type="ECO:0000256" key="10">
    <source>
        <dbReference type="ARBA" id="ARBA00023237"/>
    </source>
</evidence>
<evidence type="ECO:0000256" key="2">
    <source>
        <dbReference type="ARBA" id="ARBA00022448"/>
    </source>
</evidence>
<evidence type="ECO:0000313" key="17">
    <source>
        <dbReference type="EMBL" id="NIA52324.1"/>
    </source>
</evidence>
<feature type="domain" description="TonB-dependent receptor-like beta-barrel" evidence="15">
    <location>
        <begin position="316"/>
        <end position="721"/>
    </location>
</feature>
<keyword evidence="14" id="KW-0732">Signal</keyword>
<protein>
    <submittedName>
        <fullName evidence="17">TonB-dependent receptor</fullName>
    </submittedName>
</protein>
<keyword evidence="10 11" id="KW-0998">Cell outer membrane</keyword>
<evidence type="ECO:0000256" key="7">
    <source>
        <dbReference type="ARBA" id="ARBA00023065"/>
    </source>
</evidence>
<evidence type="ECO:0000256" key="1">
    <source>
        <dbReference type="ARBA" id="ARBA00004571"/>
    </source>
</evidence>
<feature type="signal peptide" evidence="14">
    <location>
        <begin position="1"/>
        <end position="29"/>
    </location>
</feature>
<keyword evidence="18" id="KW-1185">Reference proteome</keyword>
<dbReference type="PROSITE" id="PS00430">
    <property type="entry name" value="TONB_DEPENDENT_REC_1"/>
    <property type="match status" value="1"/>
</dbReference>
<evidence type="ECO:0000256" key="13">
    <source>
        <dbReference type="RuleBase" id="RU003357"/>
    </source>
</evidence>
<gene>
    <name evidence="17" type="ORF">HAV22_01480</name>
</gene>
<keyword evidence="8 12" id="KW-0798">TonB box</keyword>
<accession>A0ABX0P531</accession>
<evidence type="ECO:0000256" key="9">
    <source>
        <dbReference type="ARBA" id="ARBA00023136"/>
    </source>
</evidence>
<keyword evidence="17" id="KW-0675">Receptor</keyword>
<feature type="short sequence motif" description="TonB box" evidence="12">
    <location>
        <begin position="50"/>
        <end position="56"/>
    </location>
</feature>
<dbReference type="InterPro" id="IPR010916">
    <property type="entry name" value="TonB_box_CS"/>
</dbReference>